<evidence type="ECO:0000313" key="2">
    <source>
        <dbReference type="Proteomes" id="UP001153269"/>
    </source>
</evidence>
<dbReference type="Proteomes" id="UP001153269">
    <property type="component" value="Unassembled WGS sequence"/>
</dbReference>
<reference evidence="1" key="1">
    <citation type="submission" date="2020-03" db="EMBL/GenBank/DDBJ databases">
        <authorList>
            <person name="Weist P."/>
        </authorList>
    </citation>
    <scope>NUCLEOTIDE SEQUENCE</scope>
</reference>
<dbReference type="EMBL" id="CADEAL010000224">
    <property type="protein sequence ID" value="CAB1416742.1"/>
    <property type="molecule type" value="Genomic_DNA"/>
</dbReference>
<dbReference type="AlphaFoldDB" id="A0A9N7TPZ6"/>
<sequence>MGACLGSARVSPSFTWRKRGRAEPPLRINASHLAASTTNSVRRMASTGEDEMDAAVHGVKPEAAWLSRVKEACISRDLPWGICVGLNLKARLLSYCFFVLQMGVRGGWRYMLHSLRRVHSSAWLSSGVQRNPFFCVRSILLLSNYCIPQSMGRHDSTVESVPCRRAEPSHCFMCNFIGESQTTAEQLLRGDTEKEMAADCAPCAVLHCRQASYLVKQHASSACRPPSSPAQMINLIQLCVAGAAT</sequence>
<comment type="caution">
    <text evidence="1">The sequence shown here is derived from an EMBL/GenBank/DDBJ whole genome shotgun (WGS) entry which is preliminary data.</text>
</comment>
<evidence type="ECO:0000313" key="1">
    <source>
        <dbReference type="EMBL" id="CAB1416742.1"/>
    </source>
</evidence>
<accession>A0A9N7TPZ6</accession>
<organism evidence="1 2">
    <name type="scientific">Pleuronectes platessa</name>
    <name type="common">European plaice</name>
    <dbReference type="NCBI Taxonomy" id="8262"/>
    <lineage>
        <taxon>Eukaryota</taxon>
        <taxon>Metazoa</taxon>
        <taxon>Chordata</taxon>
        <taxon>Craniata</taxon>
        <taxon>Vertebrata</taxon>
        <taxon>Euteleostomi</taxon>
        <taxon>Actinopterygii</taxon>
        <taxon>Neopterygii</taxon>
        <taxon>Teleostei</taxon>
        <taxon>Neoteleostei</taxon>
        <taxon>Acanthomorphata</taxon>
        <taxon>Carangaria</taxon>
        <taxon>Pleuronectiformes</taxon>
        <taxon>Pleuronectoidei</taxon>
        <taxon>Pleuronectidae</taxon>
        <taxon>Pleuronectes</taxon>
    </lineage>
</organism>
<keyword evidence="2" id="KW-1185">Reference proteome</keyword>
<protein>
    <submittedName>
        <fullName evidence="1">Uncharacterized protein</fullName>
    </submittedName>
</protein>
<proteinExistence type="predicted"/>
<name>A0A9N7TPZ6_PLEPL</name>
<gene>
    <name evidence="1" type="ORF">PLEPLA_LOCUS4533</name>
</gene>